<feature type="binding site" evidence="2">
    <location>
        <position position="56"/>
    </location>
    <ligand>
        <name>ATP</name>
        <dbReference type="ChEBI" id="CHEBI:30616"/>
    </ligand>
</feature>
<dbReference type="Gene3D" id="1.10.238.10">
    <property type="entry name" value="EF-hand"/>
    <property type="match status" value="1"/>
</dbReference>
<sequence length="502" mass="59173">MSNEQRELEKTERAKRLEKLSIIVDRFEIARRIGGGSFGEVFLALDKQTNITCAVKTERSDTKHPQLRIEQQVFLRMENTKGYPALYAVCEEKGFVVLVMELLGPSIEDLLNFCQRRFSEKTVLMLIDQAVSRVQSMHDRSLIHRDLKPVSETSEWACRKEKLEILFLQDNFLMGCNAKANTLHLIDFGLCKQYRDSLSYQHVPFVEGKSLTGTARYASLNTHQGFEQGRRDDLESILYILIYLARGELPWMGIKNINTKKQKYEIISAKKMEITGADLCRDLPKEYRLFNDYVKALEFSEKPDYYYIRSLLRSLCIKRGYVYDYIYDCAEVIDSYNVLPVNAELINKYSKYIKTISKRVVEVEFCWFQKEPRQSFKMCMTEKQFEEAKKNNRSKKLLQMKFEKFIDLIAVVFANDAAIDTYTLRNTFDELFDQNNNGTIEREEFESLLTLLQSFHHEKYSYINLQLTENFRRAFEDANNHISFKDFCDFVRKGYVRELFIR</sequence>
<dbReference type="Pfam" id="PF00069">
    <property type="entry name" value="Pkinase"/>
    <property type="match status" value="1"/>
</dbReference>
<dbReference type="InterPro" id="IPR011992">
    <property type="entry name" value="EF-hand-dom_pair"/>
</dbReference>
<dbReference type="PROSITE" id="PS00018">
    <property type="entry name" value="EF_HAND_1"/>
    <property type="match status" value="1"/>
</dbReference>
<keyword evidence="2" id="KW-0067">ATP-binding</keyword>
<dbReference type="InterPro" id="IPR018247">
    <property type="entry name" value="EF_Hand_1_Ca_BS"/>
</dbReference>
<name>A0A814TXP1_9BILA</name>
<dbReference type="GO" id="GO:0004672">
    <property type="term" value="F:protein kinase activity"/>
    <property type="evidence" value="ECO:0007669"/>
    <property type="project" value="InterPro"/>
</dbReference>
<evidence type="ECO:0000259" key="4">
    <source>
        <dbReference type="PROSITE" id="PS50222"/>
    </source>
</evidence>
<dbReference type="PROSITE" id="PS00107">
    <property type="entry name" value="PROTEIN_KINASE_ATP"/>
    <property type="match status" value="1"/>
</dbReference>
<feature type="domain" description="EF-hand" evidence="4">
    <location>
        <begin position="430"/>
        <end position="455"/>
    </location>
</feature>
<dbReference type="SUPFAM" id="SSF47473">
    <property type="entry name" value="EF-hand"/>
    <property type="match status" value="1"/>
</dbReference>
<accession>A0A814TXP1</accession>
<evidence type="ECO:0000313" key="7">
    <source>
        <dbReference type="Proteomes" id="UP000663829"/>
    </source>
</evidence>
<dbReference type="InterPro" id="IPR050235">
    <property type="entry name" value="CK1_Ser-Thr_kinase"/>
</dbReference>
<evidence type="ECO:0000259" key="3">
    <source>
        <dbReference type="PROSITE" id="PS50011"/>
    </source>
</evidence>
<evidence type="ECO:0000256" key="1">
    <source>
        <dbReference type="ARBA" id="ARBA00022837"/>
    </source>
</evidence>
<reference evidence="5" key="1">
    <citation type="submission" date="2021-02" db="EMBL/GenBank/DDBJ databases">
        <authorList>
            <person name="Nowell W R."/>
        </authorList>
    </citation>
    <scope>NUCLEOTIDE SEQUENCE</scope>
</reference>
<dbReference type="InterPro" id="IPR002048">
    <property type="entry name" value="EF_hand_dom"/>
</dbReference>
<gene>
    <name evidence="5" type="ORF">GPM918_LOCUS22055</name>
    <name evidence="6" type="ORF">SRO942_LOCUS22047</name>
</gene>
<evidence type="ECO:0008006" key="8">
    <source>
        <dbReference type="Google" id="ProtNLM"/>
    </source>
</evidence>
<dbReference type="Gene3D" id="1.10.510.10">
    <property type="entry name" value="Transferase(Phosphotransferase) domain 1"/>
    <property type="match status" value="2"/>
</dbReference>
<dbReference type="SUPFAM" id="SSF56112">
    <property type="entry name" value="Protein kinase-like (PK-like)"/>
    <property type="match status" value="1"/>
</dbReference>
<dbReference type="GO" id="GO:0005509">
    <property type="term" value="F:calcium ion binding"/>
    <property type="evidence" value="ECO:0007669"/>
    <property type="project" value="InterPro"/>
</dbReference>
<comment type="caution">
    <text evidence="5">The sequence shown here is derived from an EMBL/GenBank/DDBJ whole genome shotgun (WGS) entry which is preliminary data.</text>
</comment>
<keyword evidence="2" id="KW-0547">Nucleotide-binding</keyword>
<dbReference type="InterPro" id="IPR011009">
    <property type="entry name" value="Kinase-like_dom_sf"/>
</dbReference>
<organism evidence="5 7">
    <name type="scientific">Didymodactylos carnosus</name>
    <dbReference type="NCBI Taxonomy" id="1234261"/>
    <lineage>
        <taxon>Eukaryota</taxon>
        <taxon>Metazoa</taxon>
        <taxon>Spiralia</taxon>
        <taxon>Gnathifera</taxon>
        <taxon>Rotifera</taxon>
        <taxon>Eurotatoria</taxon>
        <taxon>Bdelloidea</taxon>
        <taxon>Philodinida</taxon>
        <taxon>Philodinidae</taxon>
        <taxon>Didymodactylos</taxon>
    </lineage>
</organism>
<keyword evidence="1" id="KW-0106">Calcium</keyword>
<dbReference type="AlphaFoldDB" id="A0A814TXP1"/>
<proteinExistence type="predicted"/>
<dbReference type="CDD" id="cd14016">
    <property type="entry name" value="STKc_CK1"/>
    <property type="match status" value="1"/>
</dbReference>
<dbReference type="Proteomes" id="UP000663829">
    <property type="component" value="Unassembled WGS sequence"/>
</dbReference>
<protein>
    <recommendedName>
        <fullName evidence="8">Calmodulin</fullName>
    </recommendedName>
</protein>
<dbReference type="PROSITE" id="PS50222">
    <property type="entry name" value="EF_HAND_2"/>
    <property type="match status" value="1"/>
</dbReference>
<dbReference type="PANTHER" id="PTHR11909">
    <property type="entry name" value="CASEIN KINASE-RELATED"/>
    <property type="match status" value="1"/>
</dbReference>
<evidence type="ECO:0000256" key="2">
    <source>
        <dbReference type="PROSITE-ProRule" id="PRU10141"/>
    </source>
</evidence>
<keyword evidence="7" id="KW-1185">Reference proteome</keyword>
<evidence type="ECO:0000313" key="5">
    <source>
        <dbReference type="EMBL" id="CAF1168523.1"/>
    </source>
</evidence>
<dbReference type="InterPro" id="IPR017441">
    <property type="entry name" value="Protein_kinase_ATP_BS"/>
</dbReference>
<dbReference type="EMBL" id="CAJNOQ010007437">
    <property type="protein sequence ID" value="CAF1168523.1"/>
    <property type="molecule type" value="Genomic_DNA"/>
</dbReference>
<feature type="domain" description="Protein kinase" evidence="3">
    <location>
        <begin position="27"/>
        <end position="326"/>
    </location>
</feature>
<dbReference type="SMART" id="SM00220">
    <property type="entry name" value="S_TKc"/>
    <property type="match status" value="1"/>
</dbReference>
<dbReference type="OrthoDB" id="5800476at2759"/>
<dbReference type="PROSITE" id="PS50011">
    <property type="entry name" value="PROTEIN_KINASE_DOM"/>
    <property type="match status" value="1"/>
</dbReference>
<dbReference type="GO" id="GO:0005524">
    <property type="term" value="F:ATP binding"/>
    <property type="evidence" value="ECO:0007669"/>
    <property type="project" value="UniProtKB-UniRule"/>
</dbReference>
<evidence type="ECO:0000313" key="6">
    <source>
        <dbReference type="EMBL" id="CAF3932131.1"/>
    </source>
</evidence>
<dbReference type="InterPro" id="IPR000719">
    <property type="entry name" value="Prot_kinase_dom"/>
</dbReference>
<dbReference type="Proteomes" id="UP000681722">
    <property type="component" value="Unassembled WGS sequence"/>
</dbReference>
<dbReference type="EMBL" id="CAJOBC010007434">
    <property type="protein sequence ID" value="CAF3932131.1"/>
    <property type="molecule type" value="Genomic_DNA"/>
</dbReference>